<dbReference type="Pfam" id="PF00700">
    <property type="entry name" value="Flagellin_C"/>
    <property type="match status" value="1"/>
</dbReference>
<sequence>MIINHNIAALNTHRQLGANTGASSKNLEKLSSGLRINRAGDDAAGLAISEKMRGQIRGLDMAQKNAQDGISLIQTAEGALTETHSILQRMRELAVQASSDTNEGVDRLKLQSEVDELSKEIKRISTDTEFNNQKVLNGDFEDKTFHIGANSGQSIKLTIGDMSNKQLGVNGYTGATTAGDFVINNRDNTEFTVAITSNAATSNDAVDRTKAVIGTDGNITVTLAQKAGTSTAAGAITATKDDVLNALKAAGLDVKFNTSVDGSTTAAAVAAETVAAGVETDQVGVNISSQTAADKAITTINNALNKVSEERSKLGANQNRLEHTINNLGATSENLSAAESRVRDVDMAKEMMSFTKNNILTQAAQAMLAQANQQPQGVLQLLR</sequence>
<dbReference type="Proteomes" id="UP001519272">
    <property type="component" value="Unassembled WGS sequence"/>
</dbReference>
<dbReference type="Gene3D" id="1.20.1330.10">
    <property type="entry name" value="f41 fragment of flagellin, N-terminal domain"/>
    <property type="match status" value="1"/>
</dbReference>
<dbReference type="Gene3D" id="6.10.10.10">
    <property type="entry name" value="Flagellar export chaperone, C-terminal domain"/>
    <property type="match status" value="1"/>
</dbReference>
<evidence type="ECO:0000313" key="8">
    <source>
        <dbReference type="Proteomes" id="UP001519272"/>
    </source>
</evidence>
<keyword evidence="8" id="KW-1185">Reference proteome</keyword>
<evidence type="ECO:0000256" key="3">
    <source>
        <dbReference type="ARBA" id="ARBA00023143"/>
    </source>
</evidence>
<protein>
    <recommendedName>
        <fullName evidence="2 4">Flagellin</fullName>
    </recommendedName>
</protein>
<dbReference type="Pfam" id="PF00669">
    <property type="entry name" value="Flagellin_N"/>
    <property type="match status" value="1"/>
</dbReference>
<dbReference type="InterPro" id="IPR046358">
    <property type="entry name" value="Flagellin_C"/>
</dbReference>
<evidence type="ECO:0000259" key="6">
    <source>
        <dbReference type="Pfam" id="PF00700"/>
    </source>
</evidence>
<accession>A0ABS4FXC8</accession>
<dbReference type="PRINTS" id="PR00207">
    <property type="entry name" value="FLAGELLIN"/>
</dbReference>
<evidence type="ECO:0000259" key="5">
    <source>
        <dbReference type="Pfam" id="PF00669"/>
    </source>
</evidence>
<keyword evidence="7" id="KW-0966">Cell projection</keyword>
<dbReference type="Gene3D" id="3.30.70.2120">
    <property type="match status" value="1"/>
</dbReference>
<keyword evidence="3 4" id="KW-0975">Bacterial flagellum</keyword>
<evidence type="ECO:0000313" key="7">
    <source>
        <dbReference type="EMBL" id="MBP1907230.1"/>
    </source>
</evidence>
<evidence type="ECO:0000256" key="2">
    <source>
        <dbReference type="ARBA" id="ARBA00020110"/>
    </source>
</evidence>
<organism evidence="7 8">
    <name type="scientific">Paenibacillus turicensis</name>
    <dbReference type="NCBI Taxonomy" id="160487"/>
    <lineage>
        <taxon>Bacteria</taxon>
        <taxon>Bacillati</taxon>
        <taxon>Bacillota</taxon>
        <taxon>Bacilli</taxon>
        <taxon>Bacillales</taxon>
        <taxon>Paenibacillaceae</taxon>
        <taxon>Paenibacillus</taxon>
    </lineage>
</organism>
<gene>
    <name evidence="7" type="ORF">J2Z32_003905</name>
</gene>
<name>A0ABS4FXC8_9BACL</name>
<feature type="domain" description="Flagellin C-terminal" evidence="6">
    <location>
        <begin position="298"/>
        <end position="382"/>
    </location>
</feature>
<dbReference type="InterPro" id="IPR042187">
    <property type="entry name" value="Flagellin_C_sub2"/>
</dbReference>
<evidence type="ECO:0000256" key="4">
    <source>
        <dbReference type="RuleBase" id="RU362073"/>
    </source>
</evidence>
<reference evidence="7 8" key="1">
    <citation type="submission" date="2021-03" db="EMBL/GenBank/DDBJ databases">
        <title>Genomic Encyclopedia of Type Strains, Phase IV (KMG-IV): sequencing the most valuable type-strain genomes for metagenomic binning, comparative biology and taxonomic classification.</title>
        <authorList>
            <person name="Goeker M."/>
        </authorList>
    </citation>
    <scope>NUCLEOTIDE SEQUENCE [LARGE SCALE GENOMIC DNA]</scope>
    <source>
        <strain evidence="7 8">DSM 14349</strain>
    </source>
</reference>
<dbReference type="PANTHER" id="PTHR42792">
    <property type="entry name" value="FLAGELLIN"/>
    <property type="match status" value="1"/>
</dbReference>
<comment type="subcellular location">
    <subcellularLocation>
        <location evidence="4">Secreted</location>
    </subcellularLocation>
    <subcellularLocation>
        <location evidence="4">Bacterial flagellum</location>
    </subcellularLocation>
</comment>
<keyword evidence="7" id="KW-0969">Cilium</keyword>
<dbReference type="SUPFAM" id="SSF64518">
    <property type="entry name" value="Phase 1 flagellin"/>
    <property type="match status" value="1"/>
</dbReference>
<comment type="function">
    <text evidence="4">Flagellin is the subunit protein which polymerizes to form the filaments of bacterial flagella.</text>
</comment>
<keyword evidence="4" id="KW-0964">Secreted</keyword>
<dbReference type="RefSeq" id="WP_210090810.1">
    <property type="nucleotide sequence ID" value="NZ_JAGGKG010000023.1"/>
</dbReference>
<comment type="caution">
    <text evidence="7">The sequence shown here is derived from an EMBL/GenBank/DDBJ whole genome shotgun (WGS) entry which is preliminary data.</text>
</comment>
<evidence type="ECO:0000256" key="1">
    <source>
        <dbReference type="ARBA" id="ARBA00005709"/>
    </source>
</evidence>
<proteinExistence type="inferred from homology"/>
<dbReference type="InterPro" id="IPR001029">
    <property type="entry name" value="Flagellin_N"/>
</dbReference>
<dbReference type="InterPro" id="IPR001492">
    <property type="entry name" value="Flagellin"/>
</dbReference>
<dbReference type="EMBL" id="JAGGKG010000023">
    <property type="protein sequence ID" value="MBP1907230.1"/>
    <property type="molecule type" value="Genomic_DNA"/>
</dbReference>
<feature type="domain" description="Flagellin N-terminal" evidence="5">
    <location>
        <begin position="3"/>
        <end position="139"/>
    </location>
</feature>
<comment type="similarity">
    <text evidence="1 4">Belongs to the bacterial flagellin family.</text>
</comment>
<dbReference type="PANTHER" id="PTHR42792:SF2">
    <property type="entry name" value="FLAGELLIN"/>
    <property type="match status" value="1"/>
</dbReference>
<keyword evidence="7" id="KW-0282">Flagellum</keyword>